<reference evidence="2 3" key="1">
    <citation type="submission" date="2017-02" db="EMBL/GenBank/DDBJ databases">
        <authorList>
            <person name="Peterson S.W."/>
        </authorList>
    </citation>
    <scope>NUCLEOTIDE SEQUENCE [LARGE SCALE GENOMIC DNA]</scope>
    <source>
        <strain evidence="2 3">VKM Ac-2059</strain>
    </source>
</reference>
<name>A0A1T5K9D0_9MICO</name>
<organism evidence="2 3">
    <name type="scientific">Okibacterium fritillariae</name>
    <dbReference type="NCBI Taxonomy" id="123320"/>
    <lineage>
        <taxon>Bacteria</taxon>
        <taxon>Bacillati</taxon>
        <taxon>Actinomycetota</taxon>
        <taxon>Actinomycetes</taxon>
        <taxon>Micrococcales</taxon>
        <taxon>Microbacteriaceae</taxon>
        <taxon>Okibacterium</taxon>
    </lineage>
</organism>
<feature type="region of interest" description="Disordered" evidence="1">
    <location>
        <begin position="1"/>
        <end position="30"/>
    </location>
</feature>
<evidence type="ECO:0000313" key="3">
    <source>
        <dbReference type="Proteomes" id="UP000190857"/>
    </source>
</evidence>
<gene>
    <name evidence="2" type="ORF">SAMN06309945_2023</name>
</gene>
<dbReference type="AlphaFoldDB" id="A0A1T5K9D0"/>
<dbReference type="RefSeq" id="WP_159449515.1">
    <property type="nucleotide sequence ID" value="NZ_FUZP01000002.1"/>
</dbReference>
<dbReference type="EMBL" id="FUZP01000002">
    <property type="protein sequence ID" value="SKC60125.1"/>
    <property type="molecule type" value="Genomic_DNA"/>
</dbReference>
<evidence type="ECO:0000313" key="2">
    <source>
        <dbReference type="EMBL" id="SKC60125.1"/>
    </source>
</evidence>
<accession>A0A1T5K9D0</accession>
<evidence type="ECO:0000256" key="1">
    <source>
        <dbReference type="SAM" id="MobiDB-lite"/>
    </source>
</evidence>
<sequence>MSDINGFAAADFPDDARTPVGDDLPGQETDAEAIFRERLEEKDDEAAGKKP</sequence>
<dbReference type="Proteomes" id="UP000190857">
    <property type="component" value="Unassembled WGS sequence"/>
</dbReference>
<dbReference type="STRING" id="123320.SAMN06309945_2023"/>
<keyword evidence="3" id="KW-1185">Reference proteome</keyword>
<proteinExistence type="predicted"/>
<protein>
    <submittedName>
        <fullName evidence="2">Uncharacterized protein</fullName>
    </submittedName>
</protein>